<dbReference type="EMBL" id="OU892277">
    <property type="protein sequence ID" value="CAG9760817.1"/>
    <property type="molecule type" value="Genomic_DNA"/>
</dbReference>
<dbReference type="PANTHER" id="PTHR36159">
    <property type="entry name" value="PROTEIN CBG23766"/>
    <property type="match status" value="1"/>
</dbReference>
<protein>
    <recommendedName>
        <fullName evidence="1">Double jelly roll-like domain-containing protein</fullName>
    </recommendedName>
</protein>
<sequence length="161" mass="18222">MEHVKDPGITSLIRGYLCYTEEDSSHLNVAGWNYPDVPATYTDGAFFMRIPLYHLLGIFTDYKMAISGKHTLRLVGARNDANCMLITGADTKAELVIENIDLKVKYIIPNDGLKIQLLQSVKTDRPILIPFRKWELHELPALNVGSTKEENSTSLWEKISE</sequence>
<dbReference type="AlphaFoldDB" id="A0A9N9QJ76"/>
<reference evidence="2" key="1">
    <citation type="submission" date="2022-01" db="EMBL/GenBank/DDBJ databases">
        <authorList>
            <person name="King R."/>
        </authorList>
    </citation>
    <scope>NUCLEOTIDE SEQUENCE</scope>
</reference>
<gene>
    <name evidence="2" type="ORF">CEUTPL_LOCUS1538</name>
</gene>
<evidence type="ECO:0000313" key="3">
    <source>
        <dbReference type="Proteomes" id="UP001152799"/>
    </source>
</evidence>
<dbReference type="Pfam" id="PF21738">
    <property type="entry name" value="DJR-like_dom"/>
    <property type="match status" value="1"/>
</dbReference>
<dbReference type="InterPro" id="IPR049512">
    <property type="entry name" value="DJR-like_dom"/>
</dbReference>
<keyword evidence="3" id="KW-1185">Reference proteome</keyword>
<feature type="domain" description="Double jelly roll-like" evidence="1">
    <location>
        <begin position="3"/>
        <end position="147"/>
    </location>
</feature>
<dbReference type="OrthoDB" id="6746907at2759"/>
<accession>A0A9N9QJ76</accession>
<dbReference type="Proteomes" id="UP001152799">
    <property type="component" value="Chromosome 1"/>
</dbReference>
<dbReference type="PANTHER" id="PTHR36159:SF1">
    <property type="entry name" value="RETROVIRUS-RELATED POL POLYPROTEIN FROM TRANSPOSON 412-LIKE PROTEIN"/>
    <property type="match status" value="1"/>
</dbReference>
<evidence type="ECO:0000313" key="2">
    <source>
        <dbReference type="EMBL" id="CAG9760817.1"/>
    </source>
</evidence>
<evidence type="ECO:0000259" key="1">
    <source>
        <dbReference type="Pfam" id="PF21738"/>
    </source>
</evidence>
<organism evidence="2 3">
    <name type="scientific">Ceutorhynchus assimilis</name>
    <name type="common">cabbage seed weevil</name>
    <dbReference type="NCBI Taxonomy" id="467358"/>
    <lineage>
        <taxon>Eukaryota</taxon>
        <taxon>Metazoa</taxon>
        <taxon>Ecdysozoa</taxon>
        <taxon>Arthropoda</taxon>
        <taxon>Hexapoda</taxon>
        <taxon>Insecta</taxon>
        <taxon>Pterygota</taxon>
        <taxon>Neoptera</taxon>
        <taxon>Endopterygota</taxon>
        <taxon>Coleoptera</taxon>
        <taxon>Polyphaga</taxon>
        <taxon>Cucujiformia</taxon>
        <taxon>Curculionidae</taxon>
        <taxon>Ceutorhynchinae</taxon>
        <taxon>Ceutorhynchus</taxon>
    </lineage>
</organism>
<name>A0A9N9QJ76_9CUCU</name>
<proteinExistence type="predicted"/>